<organism evidence="2 3">
    <name type="scientific">Lysobacter enzymogenes</name>
    <dbReference type="NCBI Taxonomy" id="69"/>
    <lineage>
        <taxon>Bacteria</taxon>
        <taxon>Pseudomonadati</taxon>
        <taxon>Pseudomonadota</taxon>
        <taxon>Gammaproteobacteria</taxon>
        <taxon>Lysobacterales</taxon>
        <taxon>Lysobacteraceae</taxon>
        <taxon>Lysobacter</taxon>
    </lineage>
</organism>
<dbReference type="AlphaFoldDB" id="A0A0S2DGB0"/>
<dbReference type="PATRIC" id="fig|69.6.peg.2037"/>
<gene>
    <name evidence="2" type="ORF">GLE_2072</name>
</gene>
<feature type="domain" description="YgjP-like metallopeptidase" evidence="1">
    <location>
        <begin position="102"/>
        <end position="157"/>
    </location>
</feature>
<dbReference type="PANTHER" id="PTHR30399:SF1">
    <property type="entry name" value="UTP PYROPHOSPHATASE"/>
    <property type="match status" value="1"/>
</dbReference>
<dbReference type="Proteomes" id="UP000061569">
    <property type="component" value="Chromosome"/>
</dbReference>
<dbReference type="InterPro" id="IPR002725">
    <property type="entry name" value="YgjP-like_metallopeptidase"/>
</dbReference>
<dbReference type="EMBL" id="CP013140">
    <property type="protein sequence ID" value="ALN57422.1"/>
    <property type="molecule type" value="Genomic_DNA"/>
</dbReference>
<sequence>MPYRARMDPLRYLRGYPPHVLTQVQALIDAGKLGETLRKRYDHAGHAVRDDKALFAYVVAIKDRYMRKADPLNKVIYDNKLHVVSQALGTHTAISRVQGGRLKAAREIRIATVFRDAPEPFLEMIAVHELAHLKHREHDKGFYQLCAHMSRGYHQLEFDLRLYLTAQETESAGAR</sequence>
<evidence type="ECO:0000313" key="2">
    <source>
        <dbReference type="EMBL" id="ALN57422.1"/>
    </source>
</evidence>
<dbReference type="PANTHER" id="PTHR30399">
    <property type="entry name" value="UNCHARACTERIZED PROTEIN YGJP"/>
    <property type="match status" value="1"/>
</dbReference>
<name>A0A0S2DGB0_LYSEN</name>
<dbReference type="STRING" id="69.GLE_2072"/>
<dbReference type="Gene3D" id="3.30.2010.10">
    <property type="entry name" value="Metalloproteases ('zincins'), catalytic domain"/>
    <property type="match status" value="1"/>
</dbReference>
<dbReference type="InterPro" id="IPR053136">
    <property type="entry name" value="UTP_pyrophosphatase-like"/>
</dbReference>
<protein>
    <recommendedName>
        <fullName evidence="1">YgjP-like metallopeptidase domain-containing protein</fullName>
    </recommendedName>
</protein>
<dbReference type="KEGG" id="lez:GLE_2072"/>
<proteinExistence type="predicted"/>
<evidence type="ECO:0000259" key="1">
    <source>
        <dbReference type="Pfam" id="PF01863"/>
    </source>
</evidence>
<reference evidence="2 3" key="1">
    <citation type="submission" date="2015-11" db="EMBL/GenBank/DDBJ databases">
        <title>Genome sequences of Lysobacter enzymogenes strain C3 and Lysobacter antibioticus ATCC 29479.</title>
        <authorList>
            <person name="Kobayashi D.Y."/>
        </authorList>
    </citation>
    <scope>NUCLEOTIDE SEQUENCE [LARGE SCALE GENOMIC DNA]</scope>
    <source>
        <strain evidence="2 3">C3</strain>
    </source>
</reference>
<evidence type="ECO:0000313" key="3">
    <source>
        <dbReference type="Proteomes" id="UP000061569"/>
    </source>
</evidence>
<accession>A0A0S2DGB0</accession>
<dbReference type="Pfam" id="PF01863">
    <property type="entry name" value="YgjP-like"/>
    <property type="match status" value="1"/>
</dbReference>